<name>A0A0C3G8E7_PILCF</name>
<reference evidence="1 2" key="1">
    <citation type="submission" date="2014-04" db="EMBL/GenBank/DDBJ databases">
        <authorList>
            <consortium name="DOE Joint Genome Institute"/>
            <person name="Kuo A."/>
            <person name="Tarkka M."/>
            <person name="Buscot F."/>
            <person name="Kohler A."/>
            <person name="Nagy L.G."/>
            <person name="Floudas D."/>
            <person name="Copeland A."/>
            <person name="Barry K.W."/>
            <person name="Cichocki N."/>
            <person name="Veneault-Fourrey C."/>
            <person name="LaButti K."/>
            <person name="Lindquist E.A."/>
            <person name="Lipzen A."/>
            <person name="Lundell T."/>
            <person name="Morin E."/>
            <person name="Murat C."/>
            <person name="Sun H."/>
            <person name="Tunlid A."/>
            <person name="Henrissat B."/>
            <person name="Grigoriev I.V."/>
            <person name="Hibbett D.S."/>
            <person name="Martin F."/>
            <person name="Nordberg H.P."/>
            <person name="Cantor M.N."/>
            <person name="Hua S.X."/>
        </authorList>
    </citation>
    <scope>NUCLEOTIDE SEQUENCE [LARGE SCALE GENOMIC DNA]</scope>
    <source>
        <strain evidence="1 2">F 1598</strain>
    </source>
</reference>
<protein>
    <submittedName>
        <fullName evidence="1">Uncharacterized protein</fullName>
    </submittedName>
</protein>
<sequence>MSSDVLSHFGALDELIQIIYKGVKHFVLLSNIDNVSWTIHLGLQGPEGRWWRGRWLEKDILHLTVCLFLSQYALTRPLKAYQGSKASEVILEGFADKLADIIVKGQLSIGNWSSERDAKINISVQANYY</sequence>
<evidence type="ECO:0000313" key="1">
    <source>
        <dbReference type="EMBL" id="KIM86926.1"/>
    </source>
</evidence>
<dbReference type="Proteomes" id="UP000054166">
    <property type="component" value="Unassembled WGS sequence"/>
</dbReference>
<dbReference type="AlphaFoldDB" id="A0A0C3G8E7"/>
<dbReference type="InParanoid" id="A0A0C3G8E7"/>
<evidence type="ECO:0000313" key="2">
    <source>
        <dbReference type="Proteomes" id="UP000054166"/>
    </source>
</evidence>
<dbReference type="HOGENOM" id="CLU_1959940_0_0_1"/>
<accession>A0A0C3G8E7</accession>
<dbReference type="OrthoDB" id="3164380at2759"/>
<keyword evidence="2" id="KW-1185">Reference proteome</keyword>
<dbReference type="EMBL" id="KN832980">
    <property type="protein sequence ID" value="KIM86926.1"/>
    <property type="molecule type" value="Genomic_DNA"/>
</dbReference>
<organism evidence="1 2">
    <name type="scientific">Piloderma croceum (strain F 1598)</name>
    <dbReference type="NCBI Taxonomy" id="765440"/>
    <lineage>
        <taxon>Eukaryota</taxon>
        <taxon>Fungi</taxon>
        <taxon>Dikarya</taxon>
        <taxon>Basidiomycota</taxon>
        <taxon>Agaricomycotina</taxon>
        <taxon>Agaricomycetes</taxon>
        <taxon>Agaricomycetidae</taxon>
        <taxon>Atheliales</taxon>
        <taxon>Atheliaceae</taxon>
        <taxon>Piloderma</taxon>
    </lineage>
</organism>
<reference evidence="2" key="2">
    <citation type="submission" date="2015-01" db="EMBL/GenBank/DDBJ databases">
        <title>Evolutionary Origins and Diversification of the Mycorrhizal Mutualists.</title>
        <authorList>
            <consortium name="DOE Joint Genome Institute"/>
            <consortium name="Mycorrhizal Genomics Consortium"/>
            <person name="Kohler A."/>
            <person name="Kuo A."/>
            <person name="Nagy L.G."/>
            <person name="Floudas D."/>
            <person name="Copeland A."/>
            <person name="Barry K.W."/>
            <person name="Cichocki N."/>
            <person name="Veneault-Fourrey C."/>
            <person name="LaButti K."/>
            <person name="Lindquist E.A."/>
            <person name="Lipzen A."/>
            <person name="Lundell T."/>
            <person name="Morin E."/>
            <person name="Murat C."/>
            <person name="Riley R."/>
            <person name="Ohm R."/>
            <person name="Sun H."/>
            <person name="Tunlid A."/>
            <person name="Henrissat B."/>
            <person name="Grigoriev I.V."/>
            <person name="Hibbett D.S."/>
            <person name="Martin F."/>
        </authorList>
    </citation>
    <scope>NUCLEOTIDE SEQUENCE [LARGE SCALE GENOMIC DNA]</scope>
    <source>
        <strain evidence="2">F 1598</strain>
    </source>
</reference>
<gene>
    <name evidence="1" type="ORF">PILCRDRAFT_773555</name>
</gene>
<proteinExistence type="predicted"/>